<comment type="caution">
    <text evidence="2">The sequence shown here is derived from an EMBL/GenBank/DDBJ whole genome shotgun (WGS) entry which is preliminary data.</text>
</comment>
<keyword evidence="3" id="KW-1185">Reference proteome</keyword>
<gene>
    <name evidence="2" type="ORF">LTR77_009815</name>
</gene>
<dbReference type="EMBL" id="JAVRRT010000019">
    <property type="protein sequence ID" value="KAK5164609.1"/>
    <property type="molecule type" value="Genomic_DNA"/>
</dbReference>
<evidence type="ECO:0000313" key="3">
    <source>
        <dbReference type="Proteomes" id="UP001337655"/>
    </source>
</evidence>
<dbReference type="Proteomes" id="UP001337655">
    <property type="component" value="Unassembled WGS sequence"/>
</dbReference>
<sequence>MAKASTIPNTAAGPETEQQSPLLNLPPELRNVVYEYVFHGNGPANFDAATVVAHKQLLNTWTEIRNEASTILYGKHSFTIDADQPMQALRTFCQLNYLGPLSNHECLIVRFEIDLTGLEGLTARQVAAALYHRCRALFKGISDLALLLCGQRVRAEAVASEQVLTGPSAPGAKRLLNRIVNGFYRRLRSYQVGRRKQGSVIRQSQALPTHVQPLEKQKALLFERRKRQEAGHVVCH</sequence>
<evidence type="ECO:0000256" key="1">
    <source>
        <dbReference type="SAM" id="MobiDB-lite"/>
    </source>
</evidence>
<dbReference type="GeneID" id="89931145"/>
<evidence type="ECO:0000313" key="2">
    <source>
        <dbReference type="EMBL" id="KAK5164609.1"/>
    </source>
</evidence>
<reference evidence="2 3" key="1">
    <citation type="submission" date="2023-08" db="EMBL/GenBank/DDBJ databases">
        <title>Black Yeasts Isolated from many extreme environments.</title>
        <authorList>
            <person name="Coleine C."/>
            <person name="Stajich J.E."/>
            <person name="Selbmann L."/>
        </authorList>
    </citation>
    <scope>NUCLEOTIDE SEQUENCE [LARGE SCALE GENOMIC DNA]</scope>
    <source>
        <strain evidence="2 3">CCFEE 5935</strain>
    </source>
</reference>
<proteinExistence type="predicted"/>
<name>A0AAV9NXC9_9PEZI</name>
<organism evidence="2 3">
    <name type="scientific">Saxophila tyrrhenica</name>
    <dbReference type="NCBI Taxonomy" id="1690608"/>
    <lineage>
        <taxon>Eukaryota</taxon>
        <taxon>Fungi</taxon>
        <taxon>Dikarya</taxon>
        <taxon>Ascomycota</taxon>
        <taxon>Pezizomycotina</taxon>
        <taxon>Dothideomycetes</taxon>
        <taxon>Dothideomycetidae</taxon>
        <taxon>Mycosphaerellales</taxon>
        <taxon>Extremaceae</taxon>
        <taxon>Saxophila</taxon>
    </lineage>
</organism>
<dbReference type="AlphaFoldDB" id="A0AAV9NXC9"/>
<accession>A0AAV9NXC9</accession>
<protein>
    <submittedName>
        <fullName evidence="2">Uncharacterized protein</fullName>
    </submittedName>
</protein>
<dbReference type="RefSeq" id="XP_064654857.1">
    <property type="nucleotide sequence ID" value="XM_064807041.1"/>
</dbReference>
<feature type="region of interest" description="Disordered" evidence="1">
    <location>
        <begin position="1"/>
        <end position="24"/>
    </location>
</feature>